<dbReference type="STRING" id="1027371.GOALK_120_00071"/>
<feature type="domain" description="TniQ" evidence="1">
    <location>
        <begin position="11"/>
        <end position="97"/>
    </location>
</feature>
<dbReference type="InterPro" id="IPR009492">
    <property type="entry name" value="TniQ"/>
</dbReference>
<dbReference type="eggNOG" id="ENOG5033EA6">
    <property type="taxonomic scope" value="Bacteria"/>
</dbReference>
<name>F9W261_9ACTN</name>
<evidence type="ECO:0000313" key="2">
    <source>
        <dbReference type="EMBL" id="GAA14950.1"/>
    </source>
</evidence>
<organism evidence="2 3">
    <name type="scientific">Gordonia alkanivorans NBRC 16433</name>
    <dbReference type="NCBI Taxonomy" id="1027371"/>
    <lineage>
        <taxon>Bacteria</taxon>
        <taxon>Bacillati</taxon>
        <taxon>Actinomycetota</taxon>
        <taxon>Actinomycetes</taxon>
        <taxon>Mycobacteriales</taxon>
        <taxon>Gordoniaceae</taxon>
        <taxon>Gordonia</taxon>
    </lineage>
</organism>
<dbReference type="Proteomes" id="UP000003558">
    <property type="component" value="Unassembled WGS sequence"/>
</dbReference>
<evidence type="ECO:0000259" key="1">
    <source>
        <dbReference type="Pfam" id="PF06527"/>
    </source>
</evidence>
<sequence>MLVRPSDDLVGRIVDLTGLEASAVENSTLVRYDGGAPLNLDGFDPLDRASYRAIVCQGWFPQHGTQLCPLCLSHDGIWQLSWKLPVSTVCPDHGVYLVAECSSCSRRFRTRHHSPLRPRLDEHQPCGNPLGFSAPCRHSILREKPTAASEGAIRTAKRVTAAIEGEETSVLDGALAPPAYLAEVRNLTTLLLHLASRARARGFVEWAGELQAEAAGRTTELRGPRWGIQPPTSAVTRGEALAEADGILSSPESADAVARLAEWFDLIPDVPGGPRGWIVNRAATSPVLSWLVVQVLSARRHVGLQIDHHDALIDLPLSAIPQLLDEHTYRRHFAGMLTTQESTGRLYASLCIARAQRPGSTWSAAAASIELDPDIGRRTSRAASTRLTASPRDIAAAANAAARELSHQQDFRALERRVTKLASTPETWFTDWARSASPRRRAVALPYAVTWMWCEVAQGWLDTSPAWPPPVTRQSKAAYRVFRDTLPEELGRALRELADGNSR</sequence>
<dbReference type="EMBL" id="BACI01000120">
    <property type="protein sequence ID" value="GAA14950.1"/>
    <property type="molecule type" value="Genomic_DNA"/>
</dbReference>
<proteinExistence type="predicted"/>
<dbReference type="Pfam" id="PF06527">
    <property type="entry name" value="TniQ"/>
    <property type="match status" value="1"/>
</dbReference>
<comment type="caution">
    <text evidence="2">The sequence shown here is derived from an EMBL/GenBank/DDBJ whole genome shotgun (WGS) entry which is preliminary data.</text>
</comment>
<gene>
    <name evidence="2" type="ORF">GOALK_120_00071</name>
</gene>
<protein>
    <recommendedName>
        <fullName evidence="1">TniQ domain-containing protein</fullName>
    </recommendedName>
</protein>
<accession>F9W261</accession>
<dbReference type="AlphaFoldDB" id="F9W261"/>
<reference evidence="2 3" key="1">
    <citation type="submission" date="2011-05" db="EMBL/GenBank/DDBJ databases">
        <title>Whole genome shotgun sequence of Gordonia alkanivorans NBRC 16433.</title>
        <authorList>
            <person name="Hosoyama A."/>
            <person name="Nakamura S."/>
            <person name="Takarada H."/>
            <person name="Tsuchikane K."/>
            <person name="Yamazaki S."/>
            <person name="Fujita N."/>
        </authorList>
    </citation>
    <scope>NUCLEOTIDE SEQUENCE [LARGE SCALE GENOMIC DNA]</scope>
    <source>
        <strain evidence="2 3">NBRC 16433</strain>
    </source>
</reference>
<evidence type="ECO:0000313" key="3">
    <source>
        <dbReference type="Proteomes" id="UP000003558"/>
    </source>
</evidence>